<dbReference type="GO" id="GO:0043571">
    <property type="term" value="P:maintenance of CRISPR repeat elements"/>
    <property type="evidence" value="ECO:0007669"/>
    <property type="project" value="UniProtKB-UniRule"/>
</dbReference>
<accession>A0A9Y1FM85</accession>
<dbReference type="Proteomes" id="UP001201020">
    <property type="component" value="Chromosome"/>
</dbReference>
<evidence type="ECO:0000256" key="3">
    <source>
        <dbReference type="ARBA" id="ARBA00022759"/>
    </source>
</evidence>
<sequence length="325" mass="38313">MKDSIYITKEGVIYRKDNTIVFQNQEQKHTLPIEAVKDIYCIGKVTIRSGAAYQLMEKRIPVHFFGKYGHYRGTLQPKQDLISGEVIVKQVQHYTDYIKRIKIAKEMFKGIKHNILWVLKYYKSKRDIEDVVEKIEHVNIQEEILKINTLRSLEGQIWELFYQAADTICPSWGFRKRTRRPPLDEGNALISYGNSVLYGKTISEIFKTYLHPAISFIHEPSERRYSLALDLADIFKPVIVFRTVFRLINQKIISKKDFEKEVGVQISEKGKKVFITELEKTFTTTVRHPNLKRNTSYQFLIRLEGLKIMKHVLGDKKYESFKAWW</sequence>
<dbReference type="NCBIfam" id="TIGR03641">
    <property type="entry name" value="cas1_HMARI"/>
    <property type="match status" value="1"/>
</dbReference>
<dbReference type="AlphaFoldDB" id="A0A9Y1FM85"/>
<keyword evidence="7 9" id="KW-0238">DNA-binding</keyword>
<dbReference type="Gene3D" id="3.100.10.20">
    <property type="entry name" value="CRISPR-associated endonuclease Cas1, N-terminal domain"/>
    <property type="match status" value="1"/>
</dbReference>
<dbReference type="InterPro" id="IPR042206">
    <property type="entry name" value="CRISPR-assoc_Cas1_C"/>
</dbReference>
<dbReference type="EC" id="3.1.-.-" evidence="9"/>
<evidence type="ECO:0000256" key="2">
    <source>
        <dbReference type="ARBA" id="ARBA00022723"/>
    </source>
</evidence>
<dbReference type="Pfam" id="PF01867">
    <property type="entry name" value="Cas_Cas1"/>
    <property type="match status" value="1"/>
</dbReference>
<evidence type="ECO:0000256" key="9">
    <source>
        <dbReference type="HAMAP-Rule" id="MF_01470"/>
    </source>
</evidence>
<dbReference type="InterPro" id="IPR042211">
    <property type="entry name" value="CRISPR-assoc_Cas1_N"/>
</dbReference>
<dbReference type="EMBL" id="CP084166">
    <property type="protein sequence ID" value="UJG41609.1"/>
    <property type="molecule type" value="Genomic_DNA"/>
</dbReference>
<protein>
    <recommendedName>
        <fullName evidence="9">CRISPR-associated endonuclease Cas1</fullName>
        <ecNumber evidence="9">3.1.-.-</ecNumber>
    </recommendedName>
</protein>
<comment type="cofactor">
    <cofactor evidence="9">
        <name>Mg(2+)</name>
        <dbReference type="ChEBI" id="CHEBI:18420"/>
    </cofactor>
    <cofactor evidence="9">
        <name>Mn(2+)</name>
        <dbReference type="ChEBI" id="CHEBI:29035"/>
    </cofactor>
</comment>
<keyword evidence="2 9" id="KW-0479">Metal-binding</keyword>
<dbReference type="PANTHER" id="PTHR43219">
    <property type="entry name" value="CRISPR-ASSOCIATED ENDONUCLEASE CAS1"/>
    <property type="match status" value="1"/>
</dbReference>
<name>A0A9Y1FM85_9ARCH</name>
<dbReference type="GO" id="GO:0003677">
    <property type="term" value="F:DNA binding"/>
    <property type="evidence" value="ECO:0007669"/>
    <property type="project" value="UniProtKB-KW"/>
</dbReference>
<keyword evidence="5 9" id="KW-0460">Magnesium</keyword>
<dbReference type="InterPro" id="IPR019858">
    <property type="entry name" value="CRISPR-assoc_Cas1_HMARI/TNEAP"/>
</dbReference>
<dbReference type="NCBIfam" id="TIGR00287">
    <property type="entry name" value="cas1"/>
    <property type="match status" value="1"/>
</dbReference>
<comment type="subunit">
    <text evidence="9">Homodimer, forms a heterotetramer with a Cas2 homodimer.</text>
</comment>
<dbReference type="PANTHER" id="PTHR43219:SF2">
    <property type="entry name" value="CRISPR-ASSOCIATED ENDONUCLEASE CAS1"/>
    <property type="match status" value="1"/>
</dbReference>
<evidence type="ECO:0000256" key="8">
    <source>
        <dbReference type="ARBA" id="ARBA00023211"/>
    </source>
</evidence>
<keyword evidence="8 9" id="KW-0464">Manganese</keyword>
<evidence type="ECO:0000256" key="7">
    <source>
        <dbReference type="ARBA" id="ARBA00023125"/>
    </source>
</evidence>
<feature type="binding site" evidence="9">
    <location>
        <position position="233"/>
    </location>
    <ligand>
        <name>Mn(2+)</name>
        <dbReference type="ChEBI" id="CHEBI:29035"/>
    </ligand>
</feature>
<comment type="similarity">
    <text evidence="9">Belongs to the CRISPR-associated endonuclease Cas1 family.</text>
</comment>
<keyword evidence="6 9" id="KW-0051">Antiviral defense</keyword>
<comment type="function">
    <text evidence="9">CRISPR (clustered regularly interspaced short palindromic repeat), is an adaptive immune system that provides protection against mobile genetic elements (viruses, transposable elements and conjugative plasmids). CRISPR clusters contain spacers, sequences complementary to antecedent mobile elements, and target invading nucleic acids. CRISPR clusters are transcribed and processed into CRISPR RNA (crRNA). Acts as a dsDNA endonuclease. Involved in the integration of spacer DNA into the CRISPR cassette.</text>
</comment>
<feature type="binding site" evidence="9">
    <location>
        <position position="218"/>
    </location>
    <ligand>
        <name>Mn(2+)</name>
        <dbReference type="ChEBI" id="CHEBI:29035"/>
    </ligand>
</feature>
<keyword evidence="1 9" id="KW-0540">Nuclease</keyword>
<evidence type="ECO:0000256" key="5">
    <source>
        <dbReference type="ARBA" id="ARBA00022842"/>
    </source>
</evidence>
<dbReference type="Gene3D" id="1.20.120.920">
    <property type="entry name" value="CRISPR-associated endonuclease Cas1, C-terminal domain"/>
    <property type="match status" value="1"/>
</dbReference>
<keyword evidence="4 9" id="KW-0378">Hydrolase</keyword>
<dbReference type="InterPro" id="IPR002729">
    <property type="entry name" value="CRISPR-assoc_Cas1"/>
</dbReference>
<keyword evidence="3 9" id="KW-0255">Endonuclease</keyword>
<reference evidence="10" key="1">
    <citation type="journal article" date="2022" name="Nat. Microbiol.">
        <title>Unique mobile elements and scalable gene flow at the prokaryote-eukaryote boundary revealed by circularized Asgard archaea genomes.</title>
        <authorList>
            <person name="Wu F."/>
            <person name="Speth D.R."/>
            <person name="Philosof A."/>
            <person name="Cremiere A."/>
            <person name="Narayanan A."/>
            <person name="Barco R.A."/>
            <person name="Connon S.A."/>
            <person name="Amend J.P."/>
            <person name="Antoshechkin I.A."/>
            <person name="Orphan V.J."/>
        </authorList>
    </citation>
    <scope>NUCLEOTIDE SEQUENCE</scope>
    <source>
        <strain evidence="10">PM71</strain>
    </source>
</reference>
<feature type="binding site" evidence="9">
    <location>
        <position position="154"/>
    </location>
    <ligand>
        <name>Mn(2+)</name>
        <dbReference type="ChEBI" id="CHEBI:29035"/>
    </ligand>
</feature>
<evidence type="ECO:0000256" key="4">
    <source>
        <dbReference type="ARBA" id="ARBA00022801"/>
    </source>
</evidence>
<evidence type="ECO:0000256" key="1">
    <source>
        <dbReference type="ARBA" id="ARBA00022722"/>
    </source>
</evidence>
<dbReference type="GO" id="GO:0004520">
    <property type="term" value="F:DNA endonuclease activity"/>
    <property type="evidence" value="ECO:0007669"/>
    <property type="project" value="InterPro"/>
</dbReference>
<dbReference type="GO" id="GO:0051607">
    <property type="term" value="P:defense response to virus"/>
    <property type="evidence" value="ECO:0007669"/>
    <property type="project" value="UniProtKB-UniRule"/>
</dbReference>
<gene>
    <name evidence="10" type="primary">cas1b</name>
    <name evidence="9" type="synonym">cas1</name>
    <name evidence="10" type="ORF">K9W45_03880</name>
</gene>
<dbReference type="GO" id="GO:0016787">
    <property type="term" value="F:hydrolase activity"/>
    <property type="evidence" value="ECO:0007669"/>
    <property type="project" value="UniProtKB-KW"/>
</dbReference>
<proteinExistence type="inferred from homology"/>
<organism evidence="10">
    <name type="scientific">Candidatus Heimdallarchaeum aukensis</name>
    <dbReference type="NCBI Taxonomy" id="2876573"/>
    <lineage>
        <taxon>Archaea</taxon>
        <taxon>Promethearchaeati</taxon>
        <taxon>Candidatus Heimdallarchaeota</taxon>
        <taxon>Candidatus Heimdallarchaeia (ex Rinke et al. 2021) (nom. nud.)</taxon>
        <taxon>Candidatus Heimdallarchaeales</taxon>
        <taxon>Candidatus Heimdallarchaeaceae</taxon>
        <taxon>Candidatus Heimdallarchaeum</taxon>
    </lineage>
</organism>
<evidence type="ECO:0000256" key="6">
    <source>
        <dbReference type="ARBA" id="ARBA00023118"/>
    </source>
</evidence>
<dbReference type="HAMAP" id="MF_01470">
    <property type="entry name" value="Cas1"/>
    <property type="match status" value="1"/>
</dbReference>
<dbReference type="GO" id="GO:0046872">
    <property type="term" value="F:metal ion binding"/>
    <property type="evidence" value="ECO:0007669"/>
    <property type="project" value="UniProtKB-UniRule"/>
</dbReference>
<evidence type="ECO:0000313" key="10">
    <source>
        <dbReference type="EMBL" id="UJG41609.1"/>
    </source>
</evidence>